<keyword evidence="4" id="KW-0238">DNA-binding</keyword>
<keyword evidence="5" id="KW-1185">Reference proteome</keyword>
<evidence type="ECO:0000256" key="1">
    <source>
        <dbReference type="SAM" id="Coils"/>
    </source>
</evidence>
<dbReference type="AlphaFoldDB" id="A0A9Q1C7V2"/>
<comment type="caution">
    <text evidence="4">The sequence shown here is derived from an EMBL/GenBank/DDBJ whole genome shotgun (WGS) entry which is preliminary data.</text>
</comment>
<accession>A0A9Q1C7V2</accession>
<keyword evidence="1" id="KW-0175">Coiled coil</keyword>
<proteinExistence type="predicted"/>
<feature type="compositionally biased region" description="Polar residues" evidence="2">
    <location>
        <begin position="230"/>
        <end position="241"/>
    </location>
</feature>
<feature type="region of interest" description="Disordered" evidence="2">
    <location>
        <begin position="196"/>
        <end position="241"/>
    </location>
</feature>
<evidence type="ECO:0000313" key="4">
    <source>
        <dbReference type="EMBL" id="KAJ8039785.1"/>
    </source>
</evidence>
<evidence type="ECO:0000256" key="2">
    <source>
        <dbReference type="SAM" id="MobiDB-lite"/>
    </source>
</evidence>
<dbReference type="PANTHER" id="PTHR23098">
    <property type="entry name" value="AGAP001331-PA-RELATED"/>
    <property type="match status" value="1"/>
</dbReference>
<feature type="coiled-coil region" evidence="1">
    <location>
        <begin position="323"/>
        <end position="369"/>
    </location>
</feature>
<protein>
    <submittedName>
        <fullName evidence="4">Myb/SANT-like DNA-binding domain-containing protein 4</fullName>
    </submittedName>
</protein>
<organism evidence="4 5">
    <name type="scientific">Holothuria leucospilota</name>
    <name type="common">Black long sea cucumber</name>
    <name type="synonym">Mertensiothuria leucospilota</name>
    <dbReference type="NCBI Taxonomy" id="206669"/>
    <lineage>
        <taxon>Eukaryota</taxon>
        <taxon>Metazoa</taxon>
        <taxon>Echinodermata</taxon>
        <taxon>Eleutherozoa</taxon>
        <taxon>Echinozoa</taxon>
        <taxon>Holothuroidea</taxon>
        <taxon>Aspidochirotacea</taxon>
        <taxon>Aspidochirotida</taxon>
        <taxon>Holothuriidae</taxon>
        <taxon>Holothuria</taxon>
    </lineage>
</organism>
<dbReference type="InterPro" id="IPR001005">
    <property type="entry name" value="SANT/Myb"/>
</dbReference>
<dbReference type="OrthoDB" id="9940550at2759"/>
<feature type="domain" description="Myb-like" evidence="3">
    <location>
        <begin position="44"/>
        <end position="120"/>
    </location>
</feature>
<reference evidence="4" key="1">
    <citation type="submission" date="2021-10" db="EMBL/GenBank/DDBJ databases">
        <title>Tropical sea cucumber genome reveals ecological adaptation and Cuvierian tubules defense mechanism.</title>
        <authorList>
            <person name="Chen T."/>
        </authorList>
    </citation>
    <scope>NUCLEOTIDE SEQUENCE</scope>
    <source>
        <strain evidence="4">Nanhai2018</strain>
        <tissue evidence="4">Muscle</tissue>
    </source>
</reference>
<feature type="region of interest" description="Disordered" evidence="2">
    <location>
        <begin position="1"/>
        <end position="24"/>
    </location>
</feature>
<feature type="compositionally biased region" description="Polar residues" evidence="2">
    <location>
        <begin position="1"/>
        <end position="18"/>
    </location>
</feature>
<gene>
    <name evidence="4" type="ORF">HOLleu_13895</name>
</gene>
<dbReference type="InterPro" id="IPR028002">
    <property type="entry name" value="Myb_DNA-bind_5"/>
</dbReference>
<evidence type="ECO:0000313" key="5">
    <source>
        <dbReference type="Proteomes" id="UP001152320"/>
    </source>
</evidence>
<dbReference type="Pfam" id="PF13873">
    <property type="entry name" value="Myb_DNA-bind_5"/>
    <property type="match status" value="1"/>
</dbReference>
<sequence>MANQTHESFSHSNVSSAISDDGDFDNFGSATYPAYEVGYLERGRRPKFSGQELEALVSGVEANKDIILPPNGMASYQGSLSSSAARQNSWKEILAKVNAVSEVKRSLPEVVKRWRYLKSRTRVKARRLTKWDKPLSELQKRILDTVGDIETPSNGDKESNEQYEEDGWDEVYEVDVTDVDEVHNEEDAIVVYQHQSGQTANPTSEARPHTGNITSSSVVTRSNSSRTILPSATSSNPPLTTVYSTGQPTDVLGERHRLADGPARQYTRSGGSLRRAPQVNQIHTGTNQAYDSFRAPSITERFPDKNNVNITVQSCTCRHDNPKKSVEEERLEIEKERLAVEKERLAVEKQRLELEKERLQMLKTTSETQAS</sequence>
<dbReference type="Proteomes" id="UP001152320">
    <property type="component" value="Chromosome 6"/>
</dbReference>
<feature type="compositionally biased region" description="Low complexity" evidence="2">
    <location>
        <begin position="212"/>
        <end position="228"/>
    </location>
</feature>
<dbReference type="GO" id="GO:0003677">
    <property type="term" value="F:DNA binding"/>
    <property type="evidence" value="ECO:0007669"/>
    <property type="project" value="UniProtKB-KW"/>
</dbReference>
<name>A0A9Q1C7V2_HOLLE</name>
<dbReference type="PANTHER" id="PTHR23098:SF16">
    <property type="entry name" value="REGULATORY PROTEIN ZESTE"/>
    <property type="match status" value="1"/>
</dbReference>
<evidence type="ECO:0000259" key="3">
    <source>
        <dbReference type="SMART" id="SM00717"/>
    </source>
</evidence>
<dbReference type="EMBL" id="JAIZAY010000006">
    <property type="protein sequence ID" value="KAJ8039785.1"/>
    <property type="molecule type" value="Genomic_DNA"/>
</dbReference>
<dbReference type="SMART" id="SM00717">
    <property type="entry name" value="SANT"/>
    <property type="match status" value="1"/>
</dbReference>
<dbReference type="GO" id="GO:0005634">
    <property type="term" value="C:nucleus"/>
    <property type="evidence" value="ECO:0007669"/>
    <property type="project" value="TreeGrafter"/>
</dbReference>